<keyword evidence="1" id="KW-1133">Transmembrane helix</keyword>
<gene>
    <name evidence="3" type="ORF">ACFSJD_21325</name>
</gene>
<dbReference type="Proteomes" id="UP001597114">
    <property type="component" value="Unassembled WGS sequence"/>
</dbReference>
<reference evidence="4" key="1">
    <citation type="journal article" date="2019" name="Int. J. Syst. Evol. Microbiol.">
        <title>The Global Catalogue of Microorganisms (GCM) 10K type strain sequencing project: providing services to taxonomists for standard genome sequencing and annotation.</title>
        <authorList>
            <consortium name="The Broad Institute Genomics Platform"/>
            <consortium name="The Broad Institute Genome Sequencing Center for Infectious Disease"/>
            <person name="Wu L."/>
            <person name="Ma J."/>
        </authorList>
    </citation>
    <scope>NUCLEOTIDE SEQUENCE [LARGE SCALE GENOMIC DNA]</scope>
    <source>
        <strain evidence="4">CCM 7043</strain>
    </source>
</reference>
<name>A0ABW4EWT4_9PSEU</name>
<protein>
    <recommendedName>
        <fullName evidence="2">DUF7144 domain-containing protein</fullName>
    </recommendedName>
</protein>
<accession>A0ABW4EWT4</accession>
<dbReference type="EMBL" id="JBHUCO010000023">
    <property type="protein sequence ID" value="MFD1520051.1"/>
    <property type="molecule type" value="Genomic_DNA"/>
</dbReference>
<feature type="transmembrane region" description="Helical" evidence="1">
    <location>
        <begin position="90"/>
        <end position="107"/>
    </location>
</feature>
<dbReference type="Pfam" id="PF23636">
    <property type="entry name" value="DUF7144"/>
    <property type="match status" value="1"/>
</dbReference>
<comment type="caution">
    <text evidence="3">The sequence shown here is derived from an EMBL/GenBank/DDBJ whole genome shotgun (WGS) entry which is preliminary data.</text>
</comment>
<keyword evidence="1" id="KW-0472">Membrane</keyword>
<dbReference type="RefSeq" id="WP_344722513.1">
    <property type="nucleotide sequence ID" value="NZ_BAAAUS010000013.1"/>
</dbReference>
<feature type="transmembrane region" description="Helical" evidence="1">
    <location>
        <begin position="19"/>
        <end position="42"/>
    </location>
</feature>
<evidence type="ECO:0000313" key="3">
    <source>
        <dbReference type="EMBL" id="MFD1520051.1"/>
    </source>
</evidence>
<feature type="domain" description="DUF7144" evidence="2">
    <location>
        <begin position="20"/>
        <end position="131"/>
    </location>
</feature>
<organism evidence="3 4">
    <name type="scientific">Pseudonocardia yunnanensis</name>
    <dbReference type="NCBI Taxonomy" id="58107"/>
    <lineage>
        <taxon>Bacteria</taxon>
        <taxon>Bacillati</taxon>
        <taxon>Actinomycetota</taxon>
        <taxon>Actinomycetes</taxon>
        <taxon>Pseudonocardiales</taxon>
        <taxon>Pseudonocardiaceae</taxon>
        <taxon>Pseudonocardia</taxon>
    </lineage>
</organism>
<feature type="transmembrane region" description="Helical" evidence="1">
    <location>
        <begin position="113"/>
        <end position="131"/>
    </location>
</feature>
<evidence type="ECO:0000259" key="2">
    <source>
        <dbReference type="Pfam" id="PF23636"/>
    </source>
</evidence>
<dbReference type="InterPro" id="IPR055568">
    <property type="entry name" value="DUF7144"/>
</dbReference>
<keyword evidence="4" id="KW-1185">Reference proteome</keyword>
<evidence type="ECO:0000256" key="1">
    <source>
        <dbReference type="SAM" id="Phobius"/>
    </source>
</evidence>
<feature type="transmembrane region" description="Helical" evidence="1">
    <location>
        <begin position="62"/>
        <end position="83"/>
    </location>
</feature>
<sequence>MTTEPQAPRDTSTLWATGLARFAGLTMIVLGVLHIVTGTGALVGHEVAVQGVHHVFSIDTVAWGWVHLLVGVLVAFAGMAVITGQLWGRLIGILLTLVSIVVSFMSLSHHPGLSIIGIVLSVVVMWALCVFDKEAAAASPTMLD</sequence>
<proteinExistence type="predicted"/>
<evidence type="ECO:0000313" key="4">
    <source>
        <dbReference type="Proteomes" id="UP001597114"/>
    </source>
</evidence>
<keyword evidence="1" id="KW-0812">Transmembrane</keyword>